<dbReference type="EMBL" id="JAUEPR010000002">
    <property type="protein sequence ID" value="KAK0488603.1"/>
    <property type="molecule type" value="Genomic_DNA"/>
</dbReference>
<dbReference type="Proteomes" id="UP001175227">
    <property type="component" value="Unassembled WGS sequence"/>
</dbReference>
<evidence type="ECO:0000313" key="2">
    <source>
        <dbReference type="EMBL" id="KAK0488603.1"/>
    </source>
</evidence>
<sequence>AYGDLLHSSSICTKTLEQGQTQKGEQLTGCHWSWLKRFIKLARWSKGRYKCHCHFLYFFLRSLSLTTKRTTVYFVPMSRLGSYSSPGLDHPRPSTSSAWHRIFPLCTELSEAAFCLPADTPDAIKKFCEIVLQKLPKDASSIETFQMELFNSLLVDLMPISLEYSVNPSSVEPPVARIRRIDDDRPGKLSTDIDFSRIPLLEDVFDATESSAAPFGLTLGVVDTNSPSPNHPPFSCCFIPDDKVLGRSAKVIEVDRNGKINTRASDESTLDKGSIRIKPSVEDIQADQSQNTENDNSPATPVACSAPKHATTHDEPASSAPVVKVINVAPRTRPRSNTFIMAGPPQLPRTPVPPRYVDHSASSSSVTSSSIPAVSIGSLRSGLPPDVSNNDSPDSKEEKGRRPSGLVTDLQVQEVSSVSISYPKQVAHTTISVQSNKRNRDEGPDPVDQESSQKPCKIRRQSNDGREI</sequence>
<feature type="region of interest" description="Disordered" evidence="1">
    <location>
        <begin position="282"/>
        <end position="406"/>
    </location>
</feature>
<keyword evidence="3" id="KW-1185">Reference proteome</keyword>
<feature type="compositionally biased region" description="Pro residues" evidence="1">
    <location>
        <begin position="345"/>
        <end position="354"/>
    </location>
</feature>
<feature type="non-terminal residue" evidence="2">
    <location>
        <position position="468"/>
    </location>
</feature>
<evidence type="ECO:0000313" key="3">
    <source>
        <dbReference type="Proteomes" id="UP001175227"/>
    </source>
</evidence>
<reference evidence="2" key="1">
    <citation type="submission" date="2023-06" db="EMBL/GenBank/DDBJ databases">
        <authorList>
            <consortium name="Lawrence Berkeley National Laboratory"/>
            <person name="Ahrendt S."/>
            <person name="Sahu N."/>
            <person name="Indic B."/>
            <person name="Wong-Bajracharya J."/>
            <person name="Merenyi Z."/>
            <person name="Ke H.-M."/>
            <person name="Monk M."/>
            <person name="Kocsube S."/>
            <person name="Drula E."/>
            <person name="Lipzen A."/>
            <person name="Balint B."/>
            <person name="Henrissat B."/>
            <person name="Andreopoulos B."/>
            <person name="Martin F.M."/>
            <person name="Harder C.B."/>
            <person name="Rigling D."/>
            <person name="Ford K.L."/>
            <person name="Foster G.D."/>
            <person name="Pangilinan J."/>
            <person name="Papanicolaou A."/>
            <person name="Barry K."/>
            <person name="LaButti K."/>
            <person name="Viragh M."/>
            <person name="Koriabine M."/>
            <person name="Yan M."/>
            <person name="Riley R."/>
            <person name="Champramary S."/>
            <person name="Plett K.L."/>
            <person name="Tsai I.J."/>
            <person name="Slot J."/>
            <person name="Sipos G."/>
            <person name="Plett J."/>
            <person name="Nagy L.G."/>
            <person name="Grigoriev I.V."/>
        </authorList>
    </citation>
    <scope>NUCLEOTIDE SEQUENCE</scope>
    <source>
        <strain evidence="2">ICMP 16352</strain>
    </source>
</reference>
<evidence type="ECO:0000256" key="1">
    <source>
        <dbReference type="SAM" id="MobiDB-lite"/>
    </source>
</evidence>
<feature type="compositionally biased region" description="Polar residues" evidence="1">
    <location>
        <begin position="423"/>
        <end position="436"/>
    </location>
</feature>
<dbReference type="AlphaFoldDB" id="A0AA39PSV4"/>
<feature type="compositionally biased region" description="Polar residues" evidence="1">
    <location>
        <begin position="286"/>
        <end position="299"/>
    </location>
</feature>
<gene>
    <name evidence="2" type="ORF">IW261DRAFT_1638762</name>
</gene>
<comment type="caution">
    <text evidence="2">The sequence shown here is derived from an EMBL/GenBank/DDBJ whole genome shotgun (WGS) entry which is preliminary data.</text>
</comment>
<feature type="compositionally biased region" description="Low complexity" evidence="1">
    <location>
        <begin position="360"/>
        <end position="376"/>
    </location>
</feature>
<proteinExistence type="predicted"/>
<name>A0AA39PSV4_9AGAR</name>
<organism evidence="2 3">
    <name type="scientific">Armillaria novae-zelandiae</name>
    <dbReference type="NCBI Taxonomy" id="153914"/>
    <lineage>
        <taxon>Eukaryota</taxon>
        <taxon>Fungi</taxon>
        <taxon>Dikarya</taxon>
        <taxon>Basidiomycota</taxon>
        <taxon>Agaricomycotina</taxon>
        <taxon>Agaricomycetes</taxon>
        <taxon>Agaricomycetidae</taxon>
        <taxon>Agaricales</taxon>
        <taxon>Marasmiineae</taxon>
        <taxon>Physalacriaceae</taxon>
        <taxon>Armillaria</taxon>
    </lineage>
</organism>
<protein>
    <submittedName>
        <fullName evidence="2">Uncharacterized protein</fullName>
    </submittedName>
</protein>
<feature type="region of interest" description="Disordered" evidence="1">
    <location>
        <begin position="423"/>
        <end position="468"/>
    </location>
</feature>
<accession>A0AA39PSV4</accession>